<sequence length="99" mass="11068">MLPRSISFFNVLLWQKCLVPTLVWACEACFFHPGYLWTHEGASSTYEYPTATHVQTSTLLQRPLLTTTQHPVTTIAIVKANSKSQNGRLAAVMLTCTAR</sequence>
<evidence type="ECO:0000256" key="1">
    <source>
        <dbReference type="SAM" id="SignalP"/>
    </source>
</evidence>
<accession>A0A023G3Z8</accession>
<protein>
    <submittedName>
        <fullName evidence="2">Putative secreted protein</fullName>
    </submittedName>
</protein>
<reference evidence="2" key="1">
    <citation type="submission" date="2014-03" db="EMBL/GenBank/DDBJ databases">
        <title>The sialotranscriptome of Amblyomma triste, Amblyomma parvum and Amblyomma cajennense ticks, uncovered by 454-based RNA-seq.</title>
        <authorList>
            <person name="Garcia G.R."/>
            <person name="Gardinassi L.G."/>
            <person name="Ribeiro J.M."/>
            <person name="Anatriello E."/>
            <person name="Ferreira B.R."/>
            <person name="Moreira H.N."/>
            <person name="Mafra C."/>
            <person name="Olegario M.M."/>
            <person name="Szabo P.J."/>
            <person name="Miranda-Santos I.K."/>
            <person name="Maruyama S.R."/>
        </authorList>
    </citation>
    <scope>NUCLEOTIDE SEQUENCE</scope>
    <source>
        <strain evidence="2">Mato Grasso do Sul</strain>
        <tissue evidence="2">Salivary glands</tissue>
    </source>
</reference>
<dbReference type="AlphaFoldDB" id="A0A023G3Z8"/>
<proteinExistence type="evidence at transcript level"/>
<evidence type="ECO:0000313" key="2">
    <source>
        <dbReference type="EMBL" id="JAC27595.1"/>
    </source>
</evidence>
<keyword evidence="1" id="KW-0732">Signal</keyword>
<feature type="signal peptide" evidence="1">
    <location>
        <begin position="1"/>
        <end position="28"/>
    </location>
</feature>
<organism evidence="2">
    <name type="scientific">Amblyomma triste</name>
    <name type="common">Neotropical tick</name>
    <dbReference type="NCBI Taxonomy" id="251400"/>
    <lineage>
        <taxon>Eukaryota</taxon>
        <taxon>Metazoa</taxon>
        <taxon>Ecdysozoa</taxon>
        <taxon>Arthropoda</taxon>
        <taxon>Chelicerata</taxon>
        <taxon>Arachnida</taxon>
        <taxon>Acari</taxon>
        <taxon>Parasitiformes</taxon>
        <taxon>Ixodida</taxon>
        <taxon>Ixodoidea</taxon>
        <taxon>Ixodidae</taxon>
        <taxon>Amblyomminae</taxon>
        <taxon>Amblyomma</taxon>
    </lineage>
</organism>
<dbReference type="EMBL" id="GBBM01007823">
    <property type="protein sequence ID" value="JAC27595.1"/>
    <property type="molecule type" value="mRNA"/>
</dbReference>
<feature type="chain" id="PRO_5001516822" evidence="1">
    <location>
        <begin position="29"/>
        <end position="99"/>
    </location>
</feature>
<name>A0A023G3Z8_AMBTT</name>